<dbReference type="SUPFAM" id="SSF141562">
    <property type="entry name" value="At5g01610-like"/>
    <property type="match status" value="1"/>
</dbReference>
<proteinExistence type="predicted"/>
<accession>A0A7N0UL39</accession>
<name>A0A7N0UL39_KALFE</name>
<dbReference type="PANTHER" id="PTHR31676:SF20">
    <property type="entry name" value="T19F6.7 PROTEIN"/>
    <property type="match status" value="1"/>
</dbReference>
<sequence length="157" mass="17940">MSSLVEVNQVREGAEVVYGAEACYAHSTAMLEELGFPKGVLPLKDLEECGLVKETGFSWMKLKAPYEHYFEGTKTRVSYDTEVTCYVEKCKMKKLTGVKSKQMFMWVPITEMSMEEPSSQKIYFKTPMGIGKSFPVTAFMSEEEKKKKNLEEEKARD</sequence>
<dbReference type="InterPro" id="IPR036758">
    <property type="entry name" value="At5g01610-like"/>
</dbReference>
<keyword evidence="2" id="KW-1185">Reference proteome</keyword>
<dbReference type="Gramene" id="Kaladp0070s0054.1.v1.1">
    <property type="protein sequence ID" value="Kaladp0070s0054.1.v1.1.CDS.1"/>
    <property type="gene ID" value="Kaladp0070s0054.v1.1"/>
</dbReference>
<reference evidence="1" key="1">
    <citation type="submission" date="2021-01" db="UniProtKB">
        <authorList>
            <consortium name="EnsemblPlants"/>
        </authorList>
    </citation>
    <scope>IDENTIFICATION</scope>
</reference>
<dbReference type="Gene3D" id="2.30.240.10">
    <property type="entry name" value="At5g01610-like"/>
    <property type="match status" value="1"/>
</dbReference>
<dbReference type="PANTHER" id="PTHR31676">
    <property type="entry name" value="T31J12.3 PROTEIN-RELATED"/>
    <property type="match status" value="1"/>
</dbReference>
<dbReference type="Pfam" id="PF04398">
    <property type="entry name" value="DUF538"/>
    <property type="match status" value="1"/>
</dbReference>
<dbReference type="OMA" id="YGAEACY"/>
<dbReference type="InterPro" id="IPR007493">
    <property type="entry name" value="DUF538"/>
</dbReference>
<evidence type="ECO:0000313" key="2">
    <source>
        <dbReference type="Proteomes" id="UP000594263"/>
    </source>
</evidence>
<dbReference type="GO" id="GO:0009737">
    <property type="term" value="P:response to abscisic acid"/>
    <property type="evidence" value="ECO:0007669"/>
    <property type="project" value="EnsemblPlants"/>
</dbReference>
<protein>
    <submittedName>
        <fullName evidence="1">Uncharacterized protein</fullName>
    </submittedName>
</protein>
<dbReference type="EnsemblPlants" id="Kaladp0070s0054.1.v1.1">
    <property type="protein sequence ID" value="Kaladp0070s0054.1.v1.1.CDS.1"/>
    <property type="gene ID" value="Kaladp0070s0054.v1.1"/>
</dbReference>
<evidence type="ECO:0000313" key="1">
    <source>
        <dbReference type="EnsemblPlants" id="Kaladp0070s0054.1.v1.1.CDS.1"/>
    </source>
</evidence>
<dbReference type="Proteomes" id="UP000594263">
    <property type="component" value="Unplaced"/>
</dbReference>
<dbReference type="AlphaFoldDB" id="A0A7N0UL39"/>
<organism evidence="1 2">
    <name type="scientific">Kalanchoe fedtschenkoi</name>
    <name type="common">Lavender scallops</name>
    <name type="synonym">South American air plant</name>
    <dbReference type="NCBI Taxonomy" id="63787"/>
    <lineage>
        <taxon>Eukaryota</taxon>
        <taxon>Viridiplantae</taxon>
        <taxon>Streptophyta</taxon>
        <taxon>Embryophyta</taxon>
        <taxon>Tracheophyta</taxon>
        <taxon>Spermatophyta</taxon>
        <taxon>Magnoliopsida</taxon>
        <taxon>eudicotyledons</taxon>
        <taxon>Gunneridae</taxon>
        <taxon>Pentapetalae</taxon>
        <taxon>Saxifragales</taxon>
        <taxon>Crassulaceae</taxon>
        <taxon>Kalanchoe</taxon>
    </lineage>
</organism>